<accession>A0ABW6M693</accession>
<keyword evidence="4" id="KW-1185">Reference proteome</keyword>
<organism evidence="3 4">
    <name type="scientific">Streptomyces hokutonensis</name>
    <dbReference type="NCBI Taxonomy" id="1306990"/>
    <lineage>
        <taxon>Bacteria</taxon>
        <taxon>Bacillati</taxon>
        <taxon>Actinomycetota</taxon>
        <taxon>Actinomycetes</taxon>
        <taxon>Kitasatosporales</taxon>
        <taxon>Streptomycetaceae</taxon>
        <taxon>Streptomyces</taxon>
    </lineage>
</organism>
<feature type="region of interest" description="Disordered" evidence="1">
    <location>
        <begin position="95"/>
        <end position="123"/>
    </location>
</feature>
<dbReference type="EMBL" id="JBIAHM010000008">
    <property type="protein sequence ID" value="MFE9601641.1"/>
    <property type="molecule type" value="Genomic_DNA"/>
</dbReference>
<evidence type="ECO:0000256" key="2">
    <source>
        <dbReference type="SAM" id="SignalP"/>
    </source>
</evidence>
<feature type="signal peptide" evidence="2">
    <location>
        <begin position="1"/>
        <end position="31"/>
    </location>
</feature>
<evidence type="ECO:0000313" key="3">
    <source>
        <dbReference type="EMBL" id="MFE9601641.1"/>
    </source>
</evidence>
<feature type="chain" id="PRO_5045891285" evidence="2">
    <location>
        <begin position="32"/>
        <end position="123"/>
    </location>
</feature>
<comment type="caution">
    <text evidence="3">The sequence shown here is derived from an EMBL/GenBank/DDBJ whole genome shotgun (WGS) entry which is preliminary data.</text>
</comment>
<reference evidence="3 4" key="1">
    <citation type="submission" date="2024-10" db="EMBL/GenBank/DDBJ databases">
        <title>The Natural Products Discovery Center: Release of the First 8490 Sequenced Strains for Exploring Actinobacteria Biosynthetic Diversity.</title>
        <authorList>
            <person name="Kalkreuter E."/>
            <person name="Kautsar S.A."/>
            <person name="Yang D."/>
            <person name="Bader C.D."/>
            <person name="Teijaro C.N."/>
            <person name="Fluegel L."/>
            <person name="Davis C.M."/>
            <person name="Simpson J.R."/>
            <person name="Lauterbach L."/>
            <person name="Steele A.D."/>
            <person name="Gui C."/>
            <person name="Meng S."/>
            <person name="Li G."/>
            <person name="Viehrig K."/>
            <person name="Ye F."/>
            <person name="Su P."/>
            <person name="Kiefer A.F."/>
            <person name="Nichols A."/>
            <person name="Cepeda A.J."/>
            <person name="Yan W."/>
            <person name="Fan B."/>
            <person name="Jiang Y."/>
            <person name="Adhikari A."/>
            <person name="Zheng C.-J."/>
            <person name="Schuster L."/>
            <person name="Cowan T.M."/>
            <person name="Smanski M.J."/>
            <person name="Chevrette M.G."/>
            <person name="De Carvalho L.P.S."/>
            <person name="Shen B."/>
        </authorList>
    </citation>
    <scope>NUCLEOTIDE SEQUENCE [LARGE SCALE GENOMIC DNA]</scope>
    <source>
        <strain evidence="3 4">NPDC006488</strain>
    </source>
</reference>
<keyword evidence="2" id="KW-0732">Signal</keyword>
<evidence type="ECO:0000313" key="4">
    <source>
        <dbReference type="Proteomes" id="UP001601303"/>
    </source>
</evidence>
<dbReference type="Proteomes" id="UP001601303">
    <property type="component" value="Unassembled WGS sequence"/>
</dbReference>
<name>A0ABW6M693_9ACTN</name>
<evidence type="ECO:0000256" key="1">
    <source>
        <dbReference type="SAM" id="MobiDB-lite"/>
    </source>
</evidence>
<dbReference type="RefSeq" id="WP_388109015.1">
    <property type="nucleotide sequence ID" value="NZ_JBIAHM010000008.1"/>
</dbReference>
<protein>
    <submittedName>
        <fullName evidence="3">Uncharacterized protein</fullName>
    </submittedName>
</protein>
<gene>
    <name evidence="3" type="ORF">ACFYNQ_24125</name>
</gene>
<sequence>MKLRTMSISRRRGAVAAGALAVLLASGGVAAAASTGGTTAKHGGVTVSEAPGNPHPHHIKPGTAKKLRDLTVVPNGPVTGEKPSDVKVVEVPGAKPKGWDLGEATPVKDAPVVVGGGGNTTAR</sequence>
<feature type="compositionally biased region" description="Gly residues" evidence="1">
    <location>
        <begin position="114"/>
        <end position="123"/>
    </location>
</feature>
<proteinExistence type="predicted"/>